<dbReference type="RefSeq" id="WP_045805212.1">
    <property type="nucleotide sequence ID" value="NZ_LANU01000003.1"/>
</dbReference>
<feature type="domain" description="Msp4/OMP-like" evidence="2">
    <location>
        <begin position="37"/>
        <end position="297"/>
    </location>
</feature>
<accession>A0A0F3N5X8</accession>
<dbReference type="PATRIC" id="fig|1359167.3.peg.905"/>
<comment type="caution">
    <text evidence="3">The sequence shown here is derived from an EMBL/GenBank/DDBJ whole genome shotgun (WGS) entry which is preliminary data.</text>
</comment>
<reference evidence="3 4" key="1">
    <citation type="submission" date="2015-02" db="EMBL/GenBank/DDBJ databases">
        <title>Genome Sequencing of Rickettsiales.</title>
        <authorList>
            <person name="Daugherty S.C."/>
            <person name="Su Q."/>
            <person name="Abolude K."/>
            <person name="Beier-Sexton M."/>
            <person name="Carlyon J.A."/>
            <person name="Carter R."/>
            <person name="Day N.P."/>
            <person name="Dumler S.J."/>
            <person name="Dyachenko V."/>
            <person name="Godinez A."/>
            <person name="Kurtti T.J."/>
            <person name="Lichay M."/>
            <person name="Mullins K.E."/>
            <person name="Ott S."/>
            <person name="Pappas-Brown V."/>
            <person name="Paris D.H."/>
            <person name="Patel P."/>
            <person name="Richards A.L."/>
            <person name="Sadzewicz L."/>
            <person name="Sears K."/>
            <person name="Seidman D."/>
            <person name="Sengamalay N."/>
            <person name="Stenos J."/>
            <person name="Tallon L.J."/>
            <person name="Vincent G."/>
            <person name="Fraser C.M."/>
            <person name="Munderloh U."/>
            <person name="Dunning-Hotopp J.C."/>
        </authorList>
    </citation>
    <scope>NUCLEOTIDE SEQUENCE [LARGE SCALE GENOMIC DNA]</scope>
    <source>
        <strain evidence="3 4">EmCRT</strain>
    </source>
</reference>
<dbReference type="AlphaFoldDB" id="A0A0F3N5X8"/>
<gene>
    <name evidence="3" type="ORF">EMUCRT_0940</name>
</gene>
<dbReference type="Proteomes" id="UP000033546">
    <property type="component" value="Unassembled WGS sequence"/>
</dbReference>
<feature type="signal peptide" evidence="1">
    <location>
        <begin position="1"/>
        <end position="26"/>
    </location>
</feature>
<dbReference type="Pfam" id="PF01617">
    <property type="entry name" value="Surface_Ag_2"/>
    <property type="match status" value="1"/>
</dbReference>
<keyword evidence="1" id="KW-0732">Signal</keyword>
<sequence>MSKKNKFIVAGTALMYLLLSPNISFSENINSNTNKLGLYVSGQYKPSVSVFSNFSVKETNVPTKQLVALKKDIDSVEVSQNNADKGLSKPDNFTIPYMPKFQDNVANFSGAVGFFYSKGLRIELEGSYEEFDVKDPGDYTTVKDAYRYFALARETEGTTIHPKNKNSSDPNGIYHVVMRNDGLSISSAMINGCYDFTLGSLPISPYMCIGMGVDAIQFFDALHIKFAHQGKVGITYSLSPNVSLFADGYYHKVVDNKFKNLNVQHVYKLNDAPKVTSAVATLNIEYFGGGIGARFIF</sequence>
<dbReference type="InterPro" id="IPR002566">
    <property type="entry name" value="Msp4_OMP-like"/>
</dbReference>
<dbReference type="EMBL" id="LANU01000003">
    <property type="protein sequence ID" value="KJV63485.1"/>
    <property type="molecule type" value="Genomic_DNA"/>
</dbReference>
<evidence type="ECO:0000313" key="3">
    <source>
        <dbReference type="EMBL" id="KJV63485.1"/>
    </source>
</evidence>
<evidence type="ECO:0000256" key="1">
    <source>
        <dbReference type="SAM" id="SignalP"/>
    </source>
</evidence>
<feature type="chain" id="PRO_5002465041" evidence="1">
    <location>
        <begin position="27"/>
        <end position="297"/>
    </location>
</feature>
<dbReference type="SUPFAM" id="SSF56925">
    <property type="entry name" value="OMPA-like"/>
    <property type="match status" value="1"/>
</dbReference>
<protein>
    <submittedName>
        <fullName evidence="3">Surface antigen family protein</fullName>
    </submittedName>
</protein>
<name>A0A0F3N5X8_9RICK</name>
<dbReference type="Gene3D" id="2.40.160.20">
    <property type="match status" value="1"/>
</dbReference>
<evidence type="ECO:0000259" key="2">
    <source>
        <dbReference type="Pfam" id="PF01617"/>
    </source>
</evidence>
<proteinExistence type="predicted"/>
<dbReference type="InterPro" id="IPR011250">
    <property type="entry name" value="OMP/PagP_B-barrel"/>
</dbReference>
<organism evidence="3 4">
    <name type="scientific">Ehrlichia cf. muris str. EmCRT</name>
    <dbReference type="NCBI Taxonomy" id="1359167"/>
    <lineage>
        <taxon>Bacteria</taxon>
        <taxon>Pseudomonadati</taxon>
        <taxon>Pseudomonadota</taxon>
        <taxon>Alphaproteobacteria</taxon>
        <taxon>Rickettsiales</taxon>
        <taxon>Anaplasmataceae</taxon>
        <taxon>Ehrlichia</taxon>
    </lineage>
</organism>
<evidence type="ECO:0000313" key="4">
    <source>
        <dbReference type="Proteomes" id="UP000033546"/>
    </source>
</evidence>